<evidence type="ECO:0000313" key="2">
    <source>
        <dbReference type="EMBL" id="KAG5649356.1"/>
    </source>
</evidence>
<keyword evidence="3" id="KW-1185">Reference proteome</keyword>
<reference evidence="2" key="2">
    <citation type="submission" date="2021-10" db="EMBL/GenBank/DDBJ databases">
        <title>Phylogenomics reveals ancestral predisposition of the termite-cultivated fungus Termitomyces towards a domesticated lifestyle.</title>
        <authorList>
            <person name="Auxier B."/>
            <person name="Grum-Grzhimaylo A."/>
            <person name="Cardenas M.E."/>
            <person name="Lodge J.D."/>
            <person name="Laessoe T."/>
            <person name="Pedersen O."/>
            <person name="Smith M.E."/>
            <person name="Kuyper T.W."/>
            <person name="Franco-Molano E.A."/>
            <person name="Baroni T.J."/>
            <person name="Aanen D.K."/>
        </authorList>
    </citation>
    <scope>NUCLEOTIDE SEQUENCE</scope>
    <source>
        <strain evidence="2">D49</strain>
    </source>
</reference>
<proteinExistence type="predicted"/>
<feature type="compositionally biased region" description="Basic and acidic residues" evidence="1">
    <location>
        <begin position="618"/>
        <end position="627"/>
    </location>
</feature>
<organism evidence="2 3">
    <name type="scientific">Sphagnurus paluster</name>
    <dbReference type="NCBI Taxonomy" id="117069"/>
    <lineage>
        <taxon>Eukaryota</taxon>
        <taxon>Fungi</taxon>
        <taxon>Dikarya</taxon>
        <taxon>Basidiomycota</taxon>
        <taxon>Agaricomycotina</taxon>
        <taxon>Agaricomycetes</taxon>
        <taxon>Agaricomycetidae</taxon>
        <taxon>Agaricales</taxon>
        <taxon>Tricholomatineae</taxon>
        <taxon>Lyophyllaceae</taxon>
        <taxon>Sphagnurus</taxon>
    </lineage>
</organism>
<dbReference type="EMBL" id="JABCKI010001109">
    <property type="protein sequence ID" value="KAG5649356.1"/>
    <property type="molecule type" value="Genomic_DNA"/>
</dbReference>
<feature type="compositionally biased region" description="Basic and acidic residues" evidence="1">
    <location>
        <begin position="641"/>
        <end position="657"/>
    </location>
</feature>
<protein>
    <submittedName>
        <fullName evidence="2">Uncharacterized protein</fullName>
    </submittedName>
</protein>
<accession>A0A9P7GG68</accession>
<dbReference type="OrthoDB" id="2953545at2759"/>
<dbReference type="Proteomes" id="UP000717328">
    <property type="component" value="Unassembled WGS sequence"/>
</dbReference>
<reference evidence="2" key="1">
    <citation type="submission" date="2021-02" db="EMBL/GenBank/DDBJ databases">
        <authorList>
            <person name="Nieuwenhuis M."/>
            <person name="Van De Peppel L.J.J."/>
        </authorList>
    </citation>
    <scope>NUCLEOTIDE SEQUENCE</scope>
    <source>
        <strain evidence="2">D49</strain>
    </source>
</reference>
<name>A0A9P7GG68_9AGAR</name>
<gene>
    <name evidence="2" type="ORF">H0H81_004343</name>
</gene>
<sequence length="657" mass="74417">QLAHKLSIGAEINAVFQRHPDLNRGHIRRNLVNARGIDHINPKSWRGDVCVSKVNIKEEYFRGRQDAEALLNEFEPSLKVNFDELFKNSATHDHLRPTGEYIGFTGADTDESDEDDVTEEGIHTIGQLIPPEAENEDSHPDDAQESLEDIEDDLPDAEAHELNPSEANGSHYIVDDGKKVYKPTLISQYLGLDHESRTVNDRQLRVRGVTIKESIRNRLNSGGDQLDMVDDQVKSGDLRAVLVRCGSKVCLAVAEALCFYKGNSKKKLAYISIDKLDGDGGEQISVLIQLLQFTPLREQELNTDEPPTLMKWSGGYIQITSNQEQTSLPQNFTIQVPSHSFILLAPEVWSDENSVSPSQQVTWILRHLELEDEFNSALRDLIPDLDSNEAMSSISLIPEITSPMAFIHLPYTLQDGERGLYRDLPQINLADRDSDAAVGCHVCRKEIKLREMRVHVAKHILFSHRRIHDLTIKDNFEIGYSPCDWCGKDGFKTILTKTETSASKIKYQVASNCEYYFKDFSYATASRSNARCTNLPIQCPLCPPSKSGQKATIWKYNFQNHMVEHHTNEKNELLELTPEAVVITRIARAEEKRMEVREAITLDWRAENNIPNSDGFEEPARLEAAHEGRKRSISTVSRTSTEVREESPSKRHQIEAR</sequence>
<evidence type="ECO:0000313" key="3">
    <source>
        <dbReference type="Proteomes" id="UP000717328"/>
    </source>
</evidence>
<comment type="caution">
    <text evidence="2">The sequence shown here is derived from an EMBL/GenBank/DDBJ whole genome shotgun (WGS) entry which is preliminary data.</text>
</comment>
<dbReference type="AlphaFoldDB" id="A0A9P7GG68"/>
<feature type="region of interest" description="Disordered" evidence="1">
    <location>
        <begin position="608"/>
        <end position="657"/>
    </location>
</feature>
<evidence type="ECO:0000256" key="1">
    <source>
        <dbReference type="SAM" id="MobiDB-lite"/>
    </source>
</evidence>
<feature type="non-terminal residue" evidence="2">
    <location>
        <position position="1"/>
    </location>
</feature>